<dbReference type="RefSeq" id="XP_013900777.1">
    <property type="nucleotide sequence ID" value="XM_014045323.1"/>
</dbReference>
<sequence length="436" mass="45640">MAEAAFLTTPDSGAASVLARLAAKEEARRAERAQRQQESAALSDPREDVDHHLSAFNKEHAALAARATAAAAAAAELASPSPRPDLQQEQQQGDPQQHRAALQQELEDILAGVADLEQSTSAASYYLPSYDLKQAAAALGDVRAAIETTRTALAPRRKFAFSRRPAAGTAAINTSVAEAAVSPVDQRLPLDQQGGQQQQQQQLQQQQQPSAYDLDLIASGHGLRGLHGAIIVRNADDLGGREFVLFDLEGCDVFLLGEMRALRAARLTRCRVYAGLVRGAAFVDSADGCTLAIAAQQVRVHHTTSCDLYLRAGSRPIIEACAGLRFAPLTDADLANLRLQGALTAAARLGEGDGGGDAGQELWRAVDDFGWVKATQSPNWAVLPEGERAAAPVPPPARTLDECAADNVLISPAAAAAVAAAVVAGGTVAAAKGAHE</sequence>
<feature type="region of interest" description="Disordered" evidence="7">
    <location>
        <begin position="73"/>
        <end position="101"/>
    </location>
</feature>
<dbReference type="GO" id="GO:0015631">
    <property type="term" value="F:tubulin binding"/>
    <property type="evidence" value="ECO:0007669"/>
    <property type="project" value="InterPro"/>
</dbReference>
<keyword evidence="4" id="KW-0007">Acetylation</keyword>
<proteinExistence type="inferred from homology"/>
<dbReference type="InterPro" id="IPR031925">
    <property type="entry name" value="TBCC_N"/>
</dbReference>
<dbReference type="AlphaFoldDB" id="A0A0D2JRY9"/>
<feature type="domain" description="C-CAP/cofactor C-like" evidence="8">
    <location>
        <begin position="209"/>
        <end position="371"/>
    </location>
</feature>
<dbReference type="EMBL" id="KK101207">
    <property type="protein sequence ID" value="KIZ01758.1"/>
    <property type="molecule type" value="Genomic_DNA"/>
</dbReference>
<dbReference type="PANTHER" id="PTHR15139">
    <property type="entry name" value="TUBULIN FOLDING COFACTOR C"/>
    <property type="match status" value="1"/>
</dbReference>
<comment type="subcellular location">
    <subcellularLocation>
        <location evidence="1">Cytoplasm</location>
    </subcellularLocation>
</comment>
<keyword evidence="10" id="KW-1185">Reference proteome</keyword>
<name>A0A0D2JRY9_9CHLO</name>
<evidence type="ECO:0000256" key="3">
    <source>
        <dbReference type="ARBA" id="ARBA00022490"/>
    </source>
</evidence>
<accession>A0A0D2JRY9</accession>
<comment type="subunit">
    <text evidence="6">Supercomplex made of cofactors A to E. Cofactors A and D function by capturing and stabilizing tubulin in a quasi-native conformation. Cofactor E binds to the cofactor D-tubulin complex; interaction with cofactor C then causes the release of tubulin polypeptides that are committed to the native state.</text>
</comment>
<dbReference type="InterPro" id="IPR038397">
    <property type="entry name" value="TBCC_N_sf"/>
</dbReference>
<reference evidence="9 10" key="1">
    <citation type="journal article" date="2013" name="BMC Genomics">
        <title>Reconstruction of the lipid metabolism for the microalga Monoraphidium neglectum from its genome sequence reveals characteristics suitable for biofuel production.</title>
        <authorList>
            <person name="Bogen C."/>
            <person name="Al-Dilaimi A."/>
            <person name="Albersmeier A."/>
            <person name="Wichmann J."/>
            <person name="Grundmann M."/>
            <person name="Rupp O."/>
            <person name="Lauersen K.J."/>
            <person name="Blifernez-Klassen O."/>
            <person name="Kalinowski J."/>
            <person name="Goesmann A."/>
            <person name="Mussgnug J.H."/>
            <person name="Kruse O."/>
        </authorList>
    </citation>
    <scope>NUCLEOTIDE SEQUENCE [LARGE SCALE GENOMIC DNA]</scope>
    <source>
        <strain evidence="9 10">SAG 48.87</strain>
    </source>
</reference>
<dbReference type="Gene3D" id="1.20.58.1250">
    <property type="entry name" value="Tubulin Binding Cofactor C, N-terminal domain"/>
    <property type="match status" value="1"/>
</dbReference>
<dbReference type="InterPro" id="IPR016098">
    <property type="entry name" value="CAP/MinC_C"/>
</dbReference>
<evidence type="ECO:0000259" key="8">
    <source>
        <dbReference type="PROSITE" id="PS51329"/>
    </source>
</evidence>
<dbReference type="InterPro" id="IPR006599">
    <property type="entry name" value="CARP_motif"/>
</dbReference>
<feature type="compositionally biased region" description="Basic and acidic residues" evidence="7">
    <location>
        <begin position="23"/>
        <end position="35"/>
    </location>
</feature>
<dbReference type="PANTHER" id="PTHR15139:SF0">
    <property type="entry name" value="TUBULIN-SPECIFIC CHAPERONE C"/>
    <property type="match status" value="1"/>
</dbReference>
<dbReference type="Proteomes" id="UP000054498">
    <property type="component" value="Unassembled WGS sequence"/>
</dbReference>
<keyword evidence="3" id="KW-0963">Cytoplasm</keyword>
<evidence type="ECO:0000256" key="2">
    <source>
        <dbReference type="ARBA" id="ARBA00008848"/>
    </source>
</evidence>
<evidence type="ECO:0000256" key="4">
    <source>
        <dbReference type="ARBA" id="ARBA00022990"/>
    </source>
</evidence>
<dbReference type="InterPro" id="IPR027684">
    <property type="entry name" value="TBCC"/>
</dbReference>
<dbReference type="InterPro" id="IPR017901">
    <property type="entry name" value="C-CAP_CF_C-like"/>
</dbReference>
<evidence type="ECO:0000313" key="10">
    <source>
        <dbReference type="Proteomes" id="UP000054498"/>
    </source>
</evidence>
<dbReference type="PROSITE" id="PS51329">
    <property type="entry name" value="C_CAP_COFACTOR_C"/>
    <property type="match status" value="1"/>
</dbReference>
<comment type="similarity">
    <text evidence="2">Belongs to the TBCC family.</text>
</comment>
<evidence type="ECO:0000256" key="7">
    <source>
        <dbReference type="SAM" id="MobiDB-lite"/>
    </source>
</evidence>
<dbReference type="GO" id="GO:0007021">
    <property type="term" value="P:tubulin complex assembly"/>
    <property type="evidence" value="ECO:0007669"/>
    <property type="project" value="TreeGrafter"/>
</dbReference>
<dbReference type="Pfam" id="PF07986">
    <property type="entry name" value="TBCC"/>
    <property type="match status" value="1"/>
</dbReference>
<dbReference type="OrthoDB" id="194775at2759"/>
<evidence type="ECO:0000256" key="5">
    <source>
        <dbReference type="ARBA" id="ARBA00023186"/>
    </source>
</evidence>
<evidence type="ECO:0000256" key="1">
    <source>
        <dbReference type="ARBA" id="ARBA00004496"/>
    </source>
</evidence>
<dbReference type="GO" id="GO:0007023">
    <property type="term" value="P:post-chaperonin tubulin folding pathway"/>
    <property type="evidence" value="ECO:0007669"/>
    <property type="project" value="InterPro"/>
</dbReference>
<dbReference type="InterPro" id="IPR012945">
    <property type="entry name" value="Tubulin-bd_cofactor_C_dom"/>
</dbReference>
<protein>
    <recommendedName>
        <fullName evidence="8">C-CAP/cofactor C-like domain-containing protein</fullName>
    </recommendedName>
</protein>
<dbReference type="Gene3D" id="2.160.20.70">
    <property type="match status" value="1"/>
</dbReference>
<gene>
    <name evidence="9" type="ORF">MNEG_6203</name>
</gene>
<evidence type="ECO:0000313" key="9">
    <source>
        <dbReference type="EMBL" id="KIZ01758.1"/>
    </source>
</evidence>
<dbReference type="STRING" id="145388.A0A0D2JRY9"/>
<keyword evidence="5" id="KW-0143">Chaperone</keyword>
<dbReference type="SMART" id="SM00673">
    <property type="entry name" value="CARP"/>
    <property type="match status" value="2"/>
</dbReference>
<dbReference type="KEGG" id="mng:MNEG_6203"/>
<dbReference type="GO" id="GO:0005737">
    <property type="term" value="C:cytoplasm"/>
    <property type="evidence" value="ECO:0007669"/>
    <property type="project" value="UniProtKB-SubCell"/>
</dbReference>
<feature type="region of interest" description="Disordered" evidence="7">
    <location>
        <begin position="23"/>
        <end position="49"/>
    </location>
</feature>
<evidence type="ECO:0000256" key="6">
    <source>
        <dbReference type="ARBA" id="ARBA00026055"/>
    </source>
</evidence>
<dbReference type="GeneID" id="25739079"/>
<dbReference type="Pfam" id="PF16752">
    <property type="entry name" value="TBCC_N"/>
    <property type="match status" value="1"/>
</dbReference>
<organism evidence="9 10">
    <name type="scientific">Monoraphidium neglectum</name>
    <dbReference type="NCBI Taxonomy" id="145388"/>
    <lineage>
        <taxon>Eukaryota</taxon>
        <taxon>Viridiplantae</taxon>
        <taxon>Chlorophyta</taxon>
        <taxon>core chlorophytes</taxon>
        <taxon>Chlorophyceae</taxon>
        <taxon>CS clade</taxon>
        <taxon>Sphaeropleales</taxon>
        <taxon>Selenastraceae</taxon>
        <taxon>Monoraphidium</taxon>
    </lineage>
</organism>